<dbReference type="Proteomes" id="UP000823941">
    <property type="component" value="Chromosome 13"/>
</dbReference>
<feature type="region of interest" description="Disordered" evidence="1">
    <location>
        <begin position="73"/>
        <end position="341"/>
    </location>
</feature>
<name>A0ABQ7QLY6_PLUXY</name>
<gene>
    <name evidence="3" type="ORF">JYU34_009951</name>
</gene>
<organism evidence="3 4">
    <name type="scientific">Plutella xylostella</name>
    <name type="common">Diamondback moth</name>
    <name type="synonym">Plutella maculipennis</name>
    <dbReference type="NCBI Taxonomy" id="51655"/>
    <lineage>
        <taxon>Eukaryota</taxon>
        <taxon>Metazoa</taxon>
        <taxon>Ecdysozoa</taxon>
        <taxon>Arthropoda</taxon>
        <taxon>Hexapoda</taxon>
        <taxon>Insecta</taxon>
        <taxon>Pterygota</taxon>
        <taxon>Neoptera</taxon>
        <taxon>Endopterygota</taxon>
        <taxon>Lepidoptera</taxon>
        <taxon>Glossata</taxon>
        <taxon>Ditrysia</taxon>
        <taxon>Yponomeutoidea</taxon>
        <taxon>Plutellidae</taxon>
        <taxon>Plutella</taxon>
    </lineage>
</organism>
<protein>
    <submittedName>
        <fullName evidence="3">Uncharacterized protein</fullName>
    </submittedName>
</protein>
<comment type="caution">
    <text evidence="3">The sequence shown here is derived from an EMBL/GenBank/DDBJ whole genome shotgun (WGS) entry which is preliminary data.</text>
</comment>
<keyword evidence="2" id="KW-0472">Membrane</keyword>
<evidence type="ECO:0000313" key="3">
    <source>
        <dbReference type="EMBL" id="KAG7305805.1"/>
    </source>
</evidence>
<feature type="compositionally biased region" description="Low complexity" evidence="1">
    <location>
        <begin position="259"/>
        <end position="269"/>
    </location>
</feature>
<feature type="compositionally biased region" description="Basic and acidic residues" evidence="1">
    <location>
        <begin position="111"/>
        <end position="123"/>
    </location>
</feature>
<reference evidence="3 4" key="1">
    <citation type="submission" date="2021-06" db="EMBL/GenBank/DDBJ databases">
        <title>A haploid diamondback moth (Plutella xylostella L.) genome assembly resolves 31 chromosomes and identifies a diamide resistance mutation.</title>
        <authorList>
            <person name="Ward C.M."/>
            <person name="Perry K.D."/>
            <person name="Baker G."/>
            <person name="Powis K."/>
            <person name="Heckel D.G."/>
            <person name="Baxter S.W."/>
        </authorList>
    </citation>
    <scope>NUCLEOTIDE SEQUENCE [LARGE SCALE GENOMIC DNA]</scope>
    <source>
        <strain evidence="3 4">LV</strain>
        <tissue evidence="3">Single pupa</tissue>
    </source>
</reference>
<evidence type="ECO:0000313" key="4">
    <source>
        <dbReference type="Proteomes" id="UP000823941"/>
    </source>
</evidence>
<feature type="compositionally biased region" description="Low complexity" evidence="1">
    <location>
        <begin position="167"/>
        <end position="179"/>
    </location>
</feature>
<feature type="compositionally biased region" description="Basic and acidic residues" evidence="1">
    <location>
        <begin position="278"/>
        <end position="300"/>
    </location>
</feature>
<sequence length="341" mass="35258">MNRGRERRGGNRRRSDSGGGWLPFVVGFAIGAFLGIINCHLDPDWIGSDEVDSDGKRKRKAGLLSGALAGVFGAGASEDSSGGDGQRAKSKDGYGTDEDGNSKSIAMSQAVRDKLDQDGKSSEASRGGNKGGQGSYGVSKTSGGANIPCEDVNAAGAVNKSPEDTTSSGGINKSSSSSGNRDDGISSNKETSGPAEDCMVIDKTKVKDFSTEDKAPSGKTSIQEVSGNSQKTAQGSSKSESTPIDGKKPCKPKAESKVATDGANSNTTATGGGGTSSKEQKPHPCPEKVTNTKEEGKDDSFSSAQKPGTTKELPDGHPCKTKIEQKKEMENVKEPCPEKKN</sequence>
<evidence type="ECO:0000256" key="1">
    <source>
        <dbReference type="SAM" id="MobiDB-lite"/>
    </source>
</evidence>
<feature type="transmembrane region" description="Helical" evidence="2">
    <location>
        <begin position="20"/>
        <end position="37"/>
    </location>
</feature>
<keyword evidence="2" id="KW-1133">Transmembrane helix</keyword>
<proteinExistence type="predicted"/>
<accession>A0ABQ7QLY6</accession>
<feature type="compositionally biased region" description="Basic and acidic residues" evidence="1">
    <location>
        <begin position="312"/>
        <end position="341"/>
    </location>
</feature>
<feature type="compositionally biased region" description="Basic and acidic residues" evidence="1">
    <location>
        <begin position="245"/>
        <end position="258"/>
    </location>
</feature>
<keyword evidence="2" id="KW-0812">Transmembrane</keyword>
<feature type="compositionally biased region" description="Polar residues" evidence="1">
    <location>
        <begin position="218"/>
        <end position="242"/>
    </location>
</feature>
<keyword evidence="4" id="KW-1185">Reference proteome</keyword>
<feature type="compositionally biased region" description="Basic and acidic residues" evidence="1">
    <location>
        <begin position="200"/>
        <end position="216"/>
    </location>
</feature>
<dbReference type="EMBL" id="JAHIBW010000013">
    <property type="protein sequence ID" value="KAG7305805.1"/>
    <property type="molecule type" value="Genomic_DNA"/>
</dbReference>
<evidence type="ECO:0000256" key="2">
    <source>
        <dbReference type="SAM" id="Phobius"/>
    </source>
</evidence>